<keyword evidence="4" id="KW-1185">Reference proteome</keyword>
<feature type="compositionally biased region" description="Basic and acidic residues" evidence="1">
    <location>
        <begin position="325"/>
        <end position="337"/>
    </location>
</feature>
<evidence type="ECO:0000313" key="3">
    <source>
        <dbReference type="EMBL" id="KAF3594348.1"/>
    </source>
</evidence>
<keyword evidence="2" id="KW-0732">Signal</keyword>
<proteinExistence type="predicted"/>
<feature type="signal peptide" evidence="2">
    <location>
        <begin position="1"/>
        <end position="21"/>
    </location>
</feature>
<evidence type="ECO:0000256" key="1">
    <source>
        <dbReference type="SAM" id="MobiDB-lite"/>
    </source>
</evidence>
<feature type="region of interest" description="Disordered" evidence="1">
    <location>
        <begin position="324"/>
        <end position="408"/>
    </location>
</feature>
<organism evidence="3 4">
    <name type="scientific">Brassica cretica</name>
    <name type="common">Mustard</name>
    <dbReference type="NCBI Taxonomy" id="69181"/>
    <lineage>
        <taxon>Eukaryota</taxon>
        <taxon>Viridiplantae</taxon>
        <taxon>Streptophyta</taxon>
        <taxon>Embryophyta</taxon>
        <taxon>Tracheophyta</taxon>
        <taxon>Spermatophyta</taxon>
        <taxon>Magnoliopsida</taxon>
        <taxon>eudicotyledons</taxon>
        <taxon>Gunneridae</taxon>
        <taxon>Pentapetalae</taxon>
        <taxon>rosids</taxon>
        <taxon>malvids</taxon>
        <taxon>Brassicales</taxon>
        <taxon>Brassicaceae</taxon>
        <taxon>Brassiceae</taxon>
        <taxon>Brassica</taxon>
    </lineage>
</organism>
<evidence type="ECO:0000313" key="4">
    <source>
        <dbReference type="Proteomes" id="UP000266723"/>
    </source>
</evidence>
<comment type="caution">
    <text evidence="3">The sequence shown here is derived from an EMBL/GenBank/DDBJ whole genome shotgun (WGS) entry which is preliminary data.</text>
</comment>
<reference evidence="3 4" key="1">
    <citation type="journal article" date="2020" name="BMC Genomics">
        <title>Intraspecific diversification of the crop wild relative Brassica cretica Lam. using demographic model selection.</title>
        <authorList>
            <person name="Kioukis A."/>
            <person name="Michalopoulou V.A."/>
            <person name="Briers L."/>
            <person name="Pirintsos S."/>
            <person name="Studholme D.J."/>
            <person name="Pavlidis P."/>
            <person name="Sarris P.F."/>
        </authorList>
    </citation>
    <scope>NUCLEOTIDE SEQUENCE [LARGE SCALE GENOMIC DNA]</scope>
    <source>
        <strain evidence="4">cv. PFS-1207/04</strain>
    </source>
</reference>
<evidence type="ECO:0000256" key="2">
    <source>
        <dbReference type="SAM" id="SignalP"/>
    </source>
</evidence>
<dbReference type="EMBL" id="QGKV02000299">
    <property type="protein sequence ID" value="KAF3594348.1"/>
    <property type="molecule type" value="Genomic_DNA"/>
</dbReference>
<accession>A0ABQ7EAV5</accession>
<name>A0ABQ7EAV5_BRACR</name>
<feature type="chain" id="PRO_5046182162" evidence="2">
    <location>
        <begin position="22"/>
        <end position="408"/>
    </location>
</feature>
<gene>
    <name evidence="3" type="ORF">DY000_02022054</name>
</gene>
<protein>
    <submittedName>
        <fullName evidence="3">Uncharacterized protein</fullName>
    </submittedName>
</protein>
<sequence>MGILVTWWGFWASNGLERCLSHVLASLLIDTNAVLSIDRHGFRPDIDRQNNNNIKRRVDEIIGRRCTPDIGRRVEETSIDDTPLEAGKCSLTNHANEEVVLGEPKGQLRNAINQIINGHGTAIPVKINSTSNRDKEIKLSLQDYLNPGRTYSNSTRSPEEANHLIKNVPTGRSYEMMDVERGRRVDSIDKPYFAEIKESLESLHSILDEQNQFGIYQIDDDVLSDLEQQVDFVDNPTLKDRYPNPDTDSFTRNYDATVGSRRGRAKFRLNQAFTRNRKMATDHNGNINIIYSELMRKFDPLINVVLLRSGKHLTPSTIDINYAEKPGELEKTGESRSRPILLDNPDPGPEPSREKERSNTGKSGKATINLDEEDEESEEDVKIDRQEGNNIDRPTTDFAALSSQQVAN</sequence>
<feature type="compositionally biased region" description="Acidic residues" evidence="1">
    <location>
        <begin position="370"/>
        <end position="379"/>
    </location>
</feature>
<dbReference type="Proteomes" id="UP000266723">
    <property type="component" value="Unassembled WGS sequence"/>
</dbReference>